<gene>
    <name evidence="9" type="ORF">M0R45_008639</name>
</gene>
<dbReference type="InterPro" id="IPR012337">
    <property type="entry name" value="RNaseH-like_sf"/>
</dbReference>
<dbReference type="InterPro" id="IPR025525">
    <property type="entry name" value="hAT-like_transposase_RNase-H"/>
</dbReference>
<comment type="caution">
    <text evidence="9">The sequence shown here is derived from an EMBL/GenBank/DDBJ whole genome shotgun (WGS) entry which is preliminary data.</text>
</comment>
<keyword evidence="3" id="KW-0863">Zinc-finger</keyword>
<accession>A0AAW1Y294</accession>
<evidence type="ECO:0000313" key="9">
    <source>
        <dbReference type="EMBL" id="KAK9943014.1"/>
    </source>
</evidence>
<dbReference type="AlphaFoldDB" id="A0AAW1Y294"/>
<dbReference type="InterPro" id="IPR052035">
    <property type="entry name" value="ZnF_BED_domain_contain"/>
</dbReference>
<keyword evidence="4" id="KW-0862">Zinc</keyword>
<organism evidence="9 10">
    <name type="scientific">Rubus argutus</name>
    <name type="common">Southern blackberry</name>
    <dbReference type="NCBI Taxonomy" id="59490"/>
    <lineage>
        <taxon>Eukaryota</taxon>
        <taxon>Viridiplantae</taxon>
        <taxon>Streptophyta</taxon>
        <taxon>Embryophyta</taxon>
        <taxon>Tracheophyta</taxon>
        <taxon>Spermatophyta</taxon>
        <taxon>Magnoliopsida</taxon>
        <taxon>eudicotyledons</taxon>
        <taxon>Gunneridae</taxon>
        <taxon>Pentapetalae</taxon>
        <taxon>rosids</taxon>
        <taxon>fabids</taxon>
        <taxon>Rosales</taxon>
        <taxon>Rosaceae</taxon>
        <taxon>Rosoideae</taxon>
        <taxon>Rosoideae incertae sedis</taxon>
        <taxon>Rubus</taxon>
    </lineage>
</organism>
<dbReference type="Pfam" id="PF14372">
    <property type="entry name" value="hAT-like_RNase-H"/>
    <property type="match status" value="1"/>
</dbReference>
<name>A0AAW1Y294_RUBAR</name>
<evidence type="ECO:0000256" key="5">
    <source>
        <dbReference type="ARBA" id="ARBA00023125"/>
    </source>
</evidence>
<dbReference type="InterPro" id="IPR008906">
    <property type="entry name" value="HATC_C_dom"/>
</dbReference>
<dbReference type="Proteomes" id="UP001457282">
    <property type="component" value="Unassembled WGS sequence"/>
</dbReference>
<dbReference type="GO" id="GO:0005634">
    <property type="term" value="C:nucleus"/>
    <property type="evidence" value="ECO:0007669"/>
    <property type="project" value="UniProtKB-SubCell"/>
</dbReference>
<dbReference type="EMBL" id="JBEDUW010000002">
    <property type="protein sequence ID" value="KAK9943014.1"/>
    <property type="molecule type" value="Genomic_DNA"/>
</dbReference>
<dbReference type="GO" id="GO:0003677">
    <property type="term" value="F:DNA binding"/>
    <property type="evidence" value="ECO:0007669"/>
    <property type="project" value="UniProtKB-KW"/>
</dbReference>
<dbReference type="SUPFAM" id="SSF53098">
    <property type="entry name" value="Ribonuclease H-like"/>
    <property type="match status" value="1"/>
</dbReference>
<dbReference type="Pfam" id="PF05699">
    <property type="entry name" value="Dimer_Tnp_hAT"/>
    <property type="match status" value="1"/>
</dbReference>
<reference evidence="9 10" key="1">
    <citation type="journal article" date="2023" name="G3 (Bethesda)">
        <title>A chromosome-length genome assembly and annotation of blackberry (Rubus argutus, cv. 'Hillquist').</title>
        <authorList>
            <person name="Bruna T."/>
            <person name="Aryal R."/>
            <person name="Dudchenko O."/>
            <person name="Sargent D.J."/>
            <person name="Mead D."/>
            <person name="Buti M."/>
            <person name="Cavallini A."/>
            <person name="Hytonen T."/>
            <person name="Andres J."/>
            <person name="Pham M."/>
            <person name="Weisz D."/>
            <person name="Mascagni F."/>
            <person name="Usai G."/>
            <person name="Natali L."/>
            <person name="Bassil N."/>
            <person name="Fernandez G.E."/>
            <person name="Lomsadze A."/>
            <person name="Armour M."/>
            <person name="Olukolu B."/>
            <person name="Poorten T."/>
            <person name="Britton C."/>
            <person name="Davik J."/>
            <person name="Ashrafi H."/>
            <person name="Aiden E.L."/>
            <person name="Borodovsky M."/>
            <person name="Worthington M."/>
        </authorList>
    </citation>
    <scope>NUCLEOTIDE SEQUENCE [LARGE SCALE GENOMIC DNA]</scope>
    <source>
        <strain evidence="9">PI 553951</strain>
    </source>
</reference>
<evidence type="ECO:0000313" key="10">
    <source>
        <dbReference type="Proteomes" id="UP001457282"/>
    </source>
</evidence>
<feature type="domain" description="HAT C-terminal dimerisation" evidence="7">
    <location>
        <begin position="341"/>
        <end position="410"/>
    </location>
</feature>
<comment type="subcellular location">
    <subcellularLocation>
        <location evidence="1">Nucleus</location>
    </subcellularLocation>
</comment>
<evidence type="ECO:0000256" key="6">
    <source>
        <dbReference type="ARBA" id="ARBA00023242"/>
    </source>
</evidence>
<sequence length="412" mass="47209">MMQPSNTTVGVSPEGPVPKAVVQKKNITKPSSLGTYTMMKKEDGVTDRNDKSICNFCRISISCDPKRNGTTALTTHLKGCKRSPCYENHDKRQRTLAFKGKEDGGKKQRVSVTTDTWTSIQNVNYLVLTAHFMDDAWKLHKRIINFVVIANHKGDSIGKLVERCLMSWGIEKVFRITVDNTTSNDMAVEFMKKRLAAWKTLQLGGDYLHLRCCCHILNLIVQDGITELNNSIQAIRNVVRYIRHSSQRLERFLEVVVLQKMEFYLSNKVNQLMLVANVLDPRWKMEYIPYCYNDVGTDEPNNLSQWRLIIKAIPIVDVRAQRLNRFVEMRKAKKVVEINNEVDKYLMEAPENPKNVGFELCAWWKENAPRYPMLSKVARDVFAIPVSTVASESAFSLGKRIVDPFRSSLTLK</sequence>
<keyword evidence="2" id="KW-0479">Metal-binding</keyword>
<evidence type="ECO:0000256" key="1">
    <source>
        <dbReference type="ARBA" id="ARBA00004123"/>
    </source>
</evidence>
<dbReference type="GO" id="GO:0046983">
    <property type="term" value="F:protein dimerization activity"/>
    <property type="evidence" value="ECO:0007669"/>
    <property type="project" value="InterPro"/>
</dbReference>
<feature type="domain" description="hAT-like transposase RNase-H fold" evidence="8">
    <location>
        <begin position="232"/>
        <end position="303"/>
    </location>
</feature>
<evidence type="ECO:0000256" key="4">
    <source>
        <dbReference type="ARBA" id="ARBA00022833"/>
    </source>
</evidence>
<keyword evidence="6" id="KW-0539">Nucleus</keyword>
<dbReference type="PANTHER" id="PTHR46481">
    <property type="entry name" value="ZINC FINGER BED DOMAIN-CONTAINING PROTEIN 4"/>
    <property type="match status" value="1"/>
</dbReference>
<evidence type="ECO:0000256" key="2">
    <source>
        <dbReference type="ARBA" id="ARBA00022723"/>
    </source>
</evidence>
<protein>
    <recommendedName>
        <fullName evidence="11">Transposase</fullName>
    </recommendedName>
</protein>
<dbReference type="PANTHER" id="PTHR46481:SF10">
    <property type="entry name" value="ZINC FINGER BED DOMAIN-CONTAINING PROTEIN 39"/>
    <property type="match status" value="1"/>
</dbReference>
<evidence type="ECO:0000259" key="8">
    <source>
        <dbReference type="Pfam" id="PF14372"/>
    </source>
</evidence>
<evidence type="ECO:0000259" key="7">
    <source>
        <dbReference type="Pfam" id="PF05699"/>
    </source>
</evidence>
<keyword evidence="5" id="KW-0238">DNA-binding</keyword>
<keyword evidence="10" id="KW-1185">Reference proteome</keyword>
<evidence type="ECO:0008006" key="11">
    <source>
        <dbReference type="Google" id="ProtNLM"/>
    </source>
</evidence>
<proteinExistence type="predicted"/>
<evidence type="ECO:0000256" key="3">
    <source>
        <dbReference type="ARBA" id="ARBA00022771"/>
    </source>
</evidence>
<dbReference type="GO" id="GO:0008270">
    <property type="term" value="F:zinc ion binding"/>
    <property type="evidence" value="ECO:0007669"/>
    <property type="project" value="UniProtKB-KW"/>
</dbReference>